<accession>A0A2N5SAC0</accession>
<reference evidence="1 2" key="1">
    <citation type="submission" date="2017-11" db="EMBL/GenBank/DDBJ databases">
        <title>De novo assembly and phasing of dikaryotic genomes from two isolates of Puccinia coronata f. sp. avenae, the causal agent of oat crown rust.</title>
        <authorList>
            <person name="Miller M.E."/>
            <person name="Zhang Y."/>
            <person name="Omidvar V."/>
            <person name="Sperschneider J."/>
            <person name="Schwessinger B."/>
            <person name="Raley C."/>
            <person name="Palmer J.M."/>
            <person name="Garnica D."/>
            <person name="Upadhyaya N."/>
            <person name="Rathjen J."/>
            <person name="Taylor J.M."/>
            <person name="Park R.F."/>
            <person name="Dodds P.N."/>
            <person name="Hirsch C.D."/>
            <person name="Kianian S.F."/>
            <person name="Figueroa M."/>
        </authorList>
    </citation>
    <scope>NUCLEOTIDE SEQUENCE [LARGE SCALE GENOMIC DNA]</scope>
    <source>
        <strain evidence="1">12NC29</strain>
    </source>
</reference>
<organism evidence="1 2">
    <name type="scientific">Puccinia coronata f. sp. avenae</name>
    <dbReference type="NCBI Taxonomy" id="200324"/>
    <lineage>
        <taxon>Eukaryota</taxon>
        <taxon>Fungi</taxon>
        <taxon>Dikarya</taxon>
        <taxon>Basidiomycota</taxon>
        <taxon>Pucciniomycotina</taxon>
        <taxon>Pucciniomycetes</taxon>
        <taxon>Pucciniales</taxon>
        <taxon>Pucciniaceae</taxon>
        <taxon>Puccinia</taxon>
    </lineage>
</organism>
<sequence>MSSFWTIPHRFEFIQLSRGLSEAYSTGVGQLGYFAPKIYTLKRKKRLGRRNPSSSAATSPLEWKFKSNHPAESSFSIIFMEKSGLGTDCASLLHFSG</sequence>
<gene>
    <name evidence="1" type="ORF">PCANC_25418</name>
</gene>
<evidence type="ECO:0000313" key="1">
    <source>
        <dbReference type="EMBL" id="PLW10201.1"/>
    </source>
</evidence>
<dbReference type="AlphaFoldDB" id="A0A2N5SAC0"/>
<proteinExistence type="predicted"/>
<evidence type="ECO:0000313" key="2">
    <source>
        <dbReference type="Proteomes" id="UP000235388"/>
    </source>
</evidence>
<protein>
    <submittedName>
        <fullName evidence="1">Uncharacterized protein</fullName>
    </submittedName>
</protein>
<comment type="caution">
    <text evidence="1">The sequence shown here is derived from an EMBL/GenBank/DDBJ whole genome shotgun (WGS) entry which is preliminary data.</text>
</comment>
<dbReference type="Proteomes" id="UP000235388">
    <property type="component" value="Unassembled WGS sequence"/>
</dbReference>
<name>A0A2N5SAC0_9BASI</name>
<dbReference type="EMBL" id="PGCJ01001070">
    <property type="protein sequence ID" value="PLW10201.1"/>
    <property type="molecule type" value="Genomic_DNA"/>
</dbReference>
<keyword evidence="2" id="KW-1185">Reference proteome</keyword>